<name>A0AAP9NLQ2_9GAMM</name>
<sequence>MSERSVEIAKQSISGSNKYDYFVVGIGAATFGYFAKDYEAVGEFGINENSLVVISLFLLAISVVSGLKKIERHNKFLEKNGKYLDLAEHLAGYSRNVIEGGVAINEESGEVLNPSDSALKAAALKRWLPSLKLELERSGNIIGWYSIFRDYSLFLAYCTLVFSKLLPFFYS</sequence>
<keyword evidence="3" id="KW-1185">Reference proteome</keyword>
<accession>A0AAP9NLQ2</accession>
<feature type="transmembrane region" description="Helical" evidence="1">
    <location>
        <begin position="50"/>
        <end position="67"/>
    </location>
</feature>
<keyword evidence="1" id="KW-0812">Transmembrane</keyword>
<evidence type="ECO:0000256" key="1">
    <source>
        <dbReference type="SAM" id="Phobius"/>
    </source>
</evidence>
<evidence type="ECO:0000313" key="2">
    <source>
        <dbReference type="EMBL" id="QKS24392.1"/>
    </source>
</evidence>
<keyword evidence="1" id="KW-0472">Membrane</keyword>
<keyword evidence="1" id="KW-1133">Transmembrane helix</keyword>
<gene>
    <name evidence="2" type="ORF">FX987_02169</name>
</gene>
<organism evidence="2 3">
    <name type="scientific">Vreelandella titanicae</name>
    <dbReference type="NCBI Taxonomy" id="664683"/>
    <lineage>
        <taxon>Bacteria</taxon>
        <taxon>Pseudomonadati</taxon>
        <taxon>Pseudomonadota</taxon>
        <taxon>Gammaproteobacteria</taxon>
        <taxon>Oceanospirillales</taxon>
        <taxon>Halomonadaceae</taxon>
        <taxon>Vreelandella</taxon>
    </lineage>
</organism>
<proteinExistence type="predicted"/>
<feature type="transmembrane region" description="Helical" evidence="1">
    <location>
        <begin position="21"/>
        <end position="38"/>
    </location>
</feature>
<dbReference type="EMBL" id="CP054580">
    <property type="protein sequence ID" value="QKS24392.1"/>
    <property type="molecule type" value="Genomic_DNA"/>
</dbReference>
<evidence type="ECO:0000313" key="3">
    <source>
        <dbReference type="Proteomes" id="UP000509761"/>
    </source>
</evidence>
<protein>
    <submittedName>
        <fullName evidence="2">Uncharacterized protein</fullName>
    </submittedName>
</protein>
<dbReference type="RefSeq" id="WP_022522673.1">
    <property type="nucleotide sequence ID" value="NZ_CP054580.1"/>
</dbReference>
<dbReference type="Proteomes" id="UP000509761">
    <property type="component" value="Chromosome"/>
</dbReference>
<feature type="transmembrane region" description="Helical" evidence="1">
    <location>
        <begin position="151"/>
        <end position="170"/>
    </location>
</feature>
<dbReference type="AlphaFoldDB" id="A0AAP9NLQ2"/>
<reference evidence="2 3" key="1">
    <citation type="submission" date="2019-12" db="EMBL/GenBank/DDBJ databases">
        <title>Genome sequencing and assembly of endphytes of Porphyra tenera.</title>
        <authorList>
            <person name="Park J.M."/>
            <person name="Shin R."/>
            <person name="Jo S.H."/>
        </authorList>
    </citation>
    <scope>NUCLEOTIDE SEQUENCE [LARGE SCALE GENOMIC DNA]</scope>
    <source>
        <strain evidence="2 3">GPM3</strain>
    </source>
</reference>